<dbReference type="InterPro" id="IPR032145">
    <property type="entry name" value="DUF4818"/>
</dbReference>
<evidence type="ECO:0000313" key="3">
    <source>
        <dbReference type="Proteomes" id="UP000504633"/>
    </source>
</evidence>
<evidence type="ECO:0000256" key="1">
    <source>
        <dbReference type="SAM" id="MobiDB-lite"/>
    </source>
</evidence>
<feature type="region of interest" description="Disordered" evidence="1">
    <location>
        <begin position="190"/>
        <end position="242"/>
    </location>
</feature>
<feature type="transmembrane region" description="Helical" evidence="2">
    <location>
        <begin position="36"/>
        <end position="54"/>
    </location>
</feature>
<keyword evidence="2" id="KW-0812">Transmembrane</keyword>
<gene>
    <name evidence="4" type="primary">LOC111600411</name>
</gene>
<dbReference type="KEGG" id="dhe:111600411"/>
<sequence>METLSVSIVGLLQLLGYSYFMTQPEDQCSPAPSMGSWLFLVATLCFLWDMGIYPRRFMHMAWHWQLFIEIVAGLFLAEIAMLLIWCGLERVIYSLTQKFIHALHLDDCLHSLHEYCLHGLTTVAVSGALVWFIMRATDIPYYLDCSMGKLKRKGHHVMRILGCIGRMNSCDRQRTLRACRQAMFSRCDEATSSEEEEDGAGDGVEYEQGGAGGDGDGDVDEDEDGDVGEDEDEDEIGDTDTE</sequence>
<feature type="compositionally biased region" description="Acidic residues" evidence="1">
    <location>
        <begin position="191"/>
        <end position="200"/>
    </location>
</feature>
<dbReference type="Pfam" id="PF16089">
    <property type="entry name" value="DUF4818"/>
    <property type="match status" value="1"/>
</dbReference>
<dbReference type="RefSeq" id="XP_023172259.2">
    <property type="nucleotide sequence ID" value="XM_023316491.2"/>
</dbReference>
<feature type="compositionally biased region" description="Acidic residues" evidence="1">
    <location>
        <begin position="215"/>
        <end position="242"/>
    </location>
</feature>
<accession>A0A6J1LVP1</accession>
<feature type="transmembrane region" description="Helical" evidence="2">
    <location>
        <begin position="66"/>
        <end position="85"/>
    </location>
</feature>
<organism evidence="3 4">
    <name type="scientific">Drosophila hydei</name>
    <name type="common">Fruit fly</name>
    <dbReference type="NCBI Taxonomy" id="7224"/>
    <lineage>
        <taxon>Eukaryota</taxon>
        <taxon>Metazoa</taxon>
        <taxon>Ecdysozoa</taxon>
        <taxon>Arthropoda</taxon>
        <taxon>Hexapoda</taxon>
        <taxon>Insecta</taxon>
        <taxon>Pterygota</taxon>
        <taxon>Neoptera</taxon>
        <taxon>Endopterygota</taxon>
        <taxon>Diptera</taxon>
        <taxon>Brachycera</taxon>
        <taxon>Muscomorpha</taxon>
        <taxon>Ephydroidea</taxon>
        <taxon>Drosophilidae</taxon>
        <taxon>Drosophila</taxon>
    </lineage>
</organism>
<dbReference type="OrthoDB" id="7964216at2759"/>
<protein>
    <submittedName>
        <fullName evidence="4">Uncharacterized protein LOC111600411</fullName>
    </submittedName>
</protein>
<evidence type="ECO:0000256" key="2">
    <source>
        <dbReference type="SAM" id="Phobius"/>
    </source>
</evidence>
<proteinExistence type="predicted"/>
<dbReference type="Proteomes" id="UP000504633">
    <property type="component" value="Unplaced"/>
</dbReference>
<reference evidence="4" key="1">
    <citation type="submission" date="2025-08" db="UniProtKB">
        <authorList>
            <consortium name="RefSeq"/>
        </authorList>
    </citation>
    <scope>IDENTIFICATION</scope>
    <source>
        <strain evidence="4">15085-1641.00</strain>
        <tissue evidence="4">Whole body</tissue>
    </source>
</reference>
<dbReference type="GeneID" id="111600411"/>
<keyword evidence="3" id="KW-1185">Reference proteome</keyword>
<keyword evidence="2" id="KW-1133">Transmembrane helix</keyword>
<name>A0A6J1LVP1_DROHY</name>
<keyword evidence="2" id="KW-0472">Membrane</keyword>
<evidence type="ECO:0000313" key="4">
    <source>
        <dbReference type="RefSeq" id="XP_023172259.2"/>
    </source>
</evidence>
<dbReference type="AlphaFoldDB" id="A0A6J1LVP1"/>
<dbReference type="OMA" id="RRFMHMA"/>